<sequence>MQDAILGGLMGLIARSIVTAALAAGLCLSTAVSANASPAATLECGTILGFGGPFGTQPVGAVCVSIGNGQVSGYDGVFPGGTTDLSTWITQCNAAQTVCSIVPGTEVFSPITPTVPTTPGEFYEACTSFIVTNAGNQIIAGGCSPLVAA</sequence>
<evidence type="ECO:0000313" key="2">
    <source>
        <dbReference type="EMBL" id="MFD2414743.1"/>
    </source>
</evidence>
<gene>
    <name evidence="2" type="ORF">ACFSXZ_00160</name>
</gene>
<proteinExistence type="predicted"/>
<feature type="chain" id="PRO_5047069913" description="Secreted protein" evidence="1">
    <location>
        <begin position="37"/>
        <end position="149"/>
    </location>
</feature>
<keyword evidence="3" id="KW-1185">Reference proteome</keyword>
<dbReference type="EMBL" id="JBHUKR010000001">
    <property type="protein sequence ID" value="MFD2414743.1"/>
    <property type="molecule type" value="Genomic_DNA"/>
</dbReference>
<evidence type="ECO:0000256" key="1">
    <source>
        <dbReference type="SAM" id="SignalP"/>
    </source>
</evidence>
<evidence type="ECO:0008006" key="4">
    <source>
        <dbReference type="Google" id="ProtNLM"/>
    </source>
</evidence>
<keyword evidence="1" id="KW-0732">Signal</keyword>
<comment type="caution">
    <text evidence="2">The sequence shown here is derived from an EMBL/GenBank/DDBJ whole genome shotgun (WGS) entry which is preliminary data.</text>
</comment>
<protein>
    <recommendedName>
        <fullName evidence="4">Secreted protein</fullName>
    </recommendedName>
</protein>
<feature type="signal peptide" evidence="1">
    <location>
        <begin position="1"/>
        <end position="36"/>
    </location>
</feature>
<organism evidence="2 3">
    <name type="scientific">Amycolatopsis pigmentata</name>
    <dbReference type="NCBI Taxonomy" id="450801"/>
    <lineage>
        <taxon>Bacteria</taxon>
        <taxon>Bacillati</taxon>
        <taxon>Actinomycetota</taxon>
        <taxon>Actinomycetes</taxon>
        <taxon>Pseudonocardiales</taxon>
        <taxon>Pseudonocardiaceae</taxon>
        <taxon>Amycolatopsis</taxon>
    </lineage>
</organism>
<dbReference type="Proteomes" id="UP001597417">
    <property type="component" value="Unassembled WGS sequence"/>
</dbReference>
<name>A0ABW5FIF0_9PSEU</name>
<reference evidence="3" key="1">
    <citation type="journal article" date="2019" name="Int. J. Syst. Evol. Microbiol.">
        <title>The Global Catalogue of Microorganisms (GCM) 10K type strain sequencing project: providing services to taxonomists for standard genome sequencing and annotation.</title>
        <authorList>
            <consortium name="The Broad Institute Genomics Platform"/>
            <consortium name="The Broad Institute Genome Sequencing Center for Infectious Disease"/>
            <person name="Wu L."/>
            <person name="Ma J."/>
        </authorList>
    </citation>
    <scope>NUCLEOTIDE SEQUENCE [LARGE SCALE GENOMIC DNA]</scope>
    <source>
        <strain evidence="3">CGMCC 4.7645</strain>
    </source>
</reference>
<accession>A0ABW5FIF0</accession>
<evidence type="ECO:0000313" key="3">
    <source>
        <dbReference type="Proteomes" id="UP001597417"/>
    </source>
</evidence>